<sequence length="102" mass="10713">MRPILNARAQGDLPVRQAFVYDGVVGIPLILAVLSKMFGVNGPFTLGAPMLGNRVLPGADALFPKARKRAGGLTEPMRLAAASSSLASDLIRTPFVPLLEAT</sequence>
<reference evidence="1" key="1">
    <citation type="journal article" date="2006" name="Appl. Environ. Microbiol.">
        <title>Comparative genomics of DNA fragments from six Antarctic marine planktonic bacteria.</title>
        <authorList>
            <person name="Grzymski J.J."/>
            <person name="Carter B.J."/>
            <person name="DeLong E.F."/>
            <person name="Feldman R.A."/>
            <person name="Ghadiri A."/>
            <person name="Murray A.E."/>
        </authorList>
    </citation>
    <scope>NUCLEOTIDE SEQUENCE</scope>
</reference>
<protein>
    <submittedName>
        <fullName evidence="1">Uncharacterized protein</fullName>
    </submittedName>
</protein>
<name>Q2PXZ2_9BACT</name>
<organism evidence="1">
    <name type="scientific">uncultured marine bacterium Ant4D5</name>
    <dbReference type="NCBI Taxonomy" id="360428"/>
    <lineage>
        <taxon>Bacteria</taxon>
        <taxon>environmental samples</taxon>
    </lineage>
</organism>
<accession>Q2PXZ2</accession>
<dbReference type="AlphaFoldDB" id="Q2PXZ2"/>
<proteinExistence type="predicted"/>
<dbReference type="EMBL" id="DQ295242">
    <property type="protein sequence ID" value="ABC25435.1"/>
    <property type="molecule type" value="Genomic_DNA"/>
</dbReference>
<evidence type="ECO:0000313" key="1">
    <source>
        <dbReference type="EMBL" id="ABC25435.1"/>
    </source>
</evidence>